<feature type="region of interest" description="Disordered" evidence="1">
    <location>
        <begin position="20"/>
        <end position="55"/>
    </location>
</feature>
<dbReference type="PANTHER" id="PTHR23153:SF38">
    <property type="entry name" value="UBX DOMAIN-CONTAINING PROTEIN 6"/>
    <property type="match status" value="1"/>
</dbReference>
<dbReference type="SUPFAM" id="SSF143503">
    <property type="entry name" value="PUG domain-like"/>
    <property type="match status" value="1"/>
</dbReference>
<reference evidence="3" key="1">
    <citation type="journal article" date="2023" name="Mol. Biol. Evol.">
        <title>Third-Generation Sequencing Reveals the Adaptive Role of the Epigenome in Three Deep-Sea Polychaetes.</title>
        <authorList>
            <person name="Perez M."/>
            <person name="Aroh O."/>
            <person name="Sun Y."/>
            <person name="Lan Y."/>
            <person name="Juniper S.K."/>
            <person name="Young C.R."/>
            <person name="Angers B."/>
            <person name="Qian P.Y."/>
        </authorList>
    </citation>
    <scope>NUCLEOTIDE SEQUENCE</scope>
    <source>
        <strain evidence="3">P08H-3</strain>
    </source>
</reference>
<accession>A0AAD9IZD2</accession>
<organism evidence="3 4">
    <name type="scientific">Paralvinella palmiformis</name>
    <dbReference type="NCBI Taxonomy" id="53620"/>
    <lineage>
        <taxon>Eukaryota</taxon>
        <taxon>Metazoa</taxon>
        <taxon>Spiralia</taxon>
        <taxon>Lophotrochozoa</taxon>
        <taxon>Annelida</taxon>
        <taxon>Polychaeta</taxon>
        <taxon>Sedentaria</taxon>
        <taxon>Canalipalpata</taxon>
        <taxon>Terebellida</taxon>
        <taxon>Terebelliformia</taxon>
        <taxon>Alvinellidae</taxon>
        <taxon>Paralvinella</taxon>
    </lineage>
</organism>
<evidence type="ECO:0000259" key="2">
    <source>
        <dbReference type="PROSITE" id="PS50033"/>
    </source>
</evidence>
<sequence>MAAIKRFFEKKKLDVKFKKAGGGHKLTEDTRSVPSVSAARGSNVTVERRARNAEETRKAAEAALARINQPRPGTGKGGPMPSLRSQIKEEMKTVAEGRATADLYSVPKEVDLEGAPVLAVTGVFFKCPLIGSEVLPKTEMEASINEFLLSQLAEEPQMTSALMIHTLNKDTEKVKVCIETLCKYLDNIISNPREEKFQKIRLNNKAFQERVLPLQGTEEFLQAAGFQKQLLPGPKQVEEDFYVLDEERAIDVEHLKGLKEILLTAEPIKPELDHNTKVFYPSPNANRIQVPESFYNVSAEELKKEQQIRQEAVEKLGMLRTKEMRERERQRELRRYRYTLIRVRFPDGILLQGTFRALDRLKALMDFVRESIVLDWVPFSLATSVGQKLTDEQQSLAELDLAPAAVVNIEFDKSVMSQIAAEQASSEIRRYLKDELLQHLEYI</sequence>
<dbReference type="CDD" id="cd10460">
    <property type="entry name" value="PUB_UBXD1"/>
    <property type="match status" value="1"/>
</dbReference>
<feature type="compositionally biased region" description="Polar residues" evidence="1">
    <location>
        <begin position="32"/>
        <end position="45"/>
    </location>
</feature>
<dbReference type="GO" id="GO:0005737">
    <property type="term" value="C:cytoplasm"/>
    <property type="evidence" value="ECO:0007669"/>
    <property type="project" value="TreeGrafter"/>
</dbReference>
<dbReference type="Pfam" id="PF00789">
    <property type="entry name" value="UBX"/>
    <property type="match status" value="1"/>
</dbReference>
<name>A0AAD9IZD2_9ANNE</name>
<feature type="compositionally biased region" description="Basic and acidic residues" evidence="1">
    <location>
        <begin position="46"/>
        <end position="55"/>
    </location>
</feature>
<dbReference type="InterPro" id="IPR042774">
    <property type="entry name" value="UBXN6_PUB"/>
</dbReference>
<dbReference type="Proteomes" id="UP001208570">
    <property type="component" value="Unassembled WGS sequence"/>
</dbReference>
<dbReference type="InterPro" id="IPR029071">
    <property type="entry name" value="Ubiquitin-like_domsf"/>
</dbReference>
<evidence type="ECO:0000313" key="4">
    <source>
        <dbReference type="Proteomes" id="UP001208570"/>
    </source>
</evidence>
<dbReference type="SUPFAM" id="SSF54236">
    <property type="entry name" value="Ubiquitin-like"/>
    <property type="match status" value="1"/>
</dbReference>
<dbReference type="Pfam" id="PF09409">
    <property type="entry name" value="PUB"/>
    <property type="match status" value="1"/>
</dbReference>
<dbReference type="PROSITE" id="PS50033">
    <property type="entry name" value="UBX"/>
    <property type="match status" value="1"/>
</dbReference>
<dbReference type="InterPro" id="IPR001012">
    <property type="entry name" value="UBX_dom"/>
</dbReference>
<evidence type="ECO:0000313" key="3">
    <source>
        <dbReference type="EMBL" id="KAK2142895.1"/>
    </source>
</evidence>
<dbReference type="PANTHER" id="PTHR23153">
    <property type="entry name" value="UBX-RELATED"/>
    <property type="match status" value="1"/>
</dbReference>
<proteinExistence type="predicted"/>
<comment type="caution">
    <text evidence="3">The sequence shown here is derived from an EMBL/GenBank/DDBJ whole genome shotgun (WGS) entry which is preliminary data.</text>
</comment>
<dbReference type="CDD" id="cd16119">
    <property type="entry name" value="UBX_UBXN6"/>
    <property type="match status" value="1"/>
</dbReference>
<dbReference type="AlphaFoldDB" id="A0AAD9IZD2"/>
<dbReference type="SMART" id="SM00166">
    <property type="entry name" value="UBX"/>
    <property type="match status" value="1"/>
</dbReference>
<dbReference type="Gene3D" id="1.20.58.2190">
    <property type="match status" value="1"/>
</dbReference>
<feature type="domain" description="UBX" evidence="2">
    <location>
        <begin position="334"/>
        <end position="409"/>
    </location>
</feature>
<protein>
    <recommendedName>
        <fullName evidence="2">UBX domain-containing protein</fullName>
    </recommendedName>
</protein>
<dbReference type="InterPro" id="IPR018997">
    <property type="entry name" value="PUB_domain"/>
</dbReference>
<dbReference type="Gene3D" id="3.10.20.90">
    <property type="entry name" value="Phosphatidylinositol 3-kinase Catalytic Subunit, Chain A, domain 1"/>
    <property type="match status" value="1"/>
</dbReference>
<dbReference type="SMART" id="SM00580">
    <property type="entry name" value="PUG"/>
    <property type="match status" value="1"/>
</dbReference>
<keyword evidence="4" id="KW-1185">Reference proteome</keyword>
<evidence type="ECO:0000256" key="1">
    <source>
        <dbReference type="SAM" id="MobiDB-lite"/>
    </source>
</evidence>
<gene>
    <name evidence="3" type="ORF">LSH36_900g00005</name>
</gene>
<dbReference type="EMBL" id="JAODUP010000900">
    <property type="protein sequence ID" value="KAK2142895.1"/>
    <property type="molecule type" value="Genomic_DNA"/>
</dbReference>
<dbReference type="InterPro" id="IPR036339">
    <property type="entry name" value="PUB-like_dom_sf"/>
</dbReference>